<dbReference type="PROSITE" id="PS50158">
    <property type="entry name" value="ZF_CCHC"/>
    <property type="match status" value="1"/>
</dbReference>
<dbReference type="AlphaFoldDB" id="A0A0C3FCC2"/>
<dbReference type="EMBL" id="KN833025">
    <property type="protein sequence ID" value="KIM77416.1"/>
    <property type="molecule type" value="Genomic_DNA"/>
</dbReference>
<keyword evidence="2" id="KW-0862">Zinc</keyword>
<accession>A0A0C3FCC2</accession>
<name>A0A0C3FCC2_PILCF</name>
<dbReference type="GO" id="GO:0003676">
    <property type="term" value="F:nucleic acid binding"/>
    <property type="evidence" value="ECO:0007669"/>
    <property type="project" value="InterPro"/>
</dbReference>
<evidence type="ECO:0000259" key="3">
    <source>
        <dbReference type="PROSITE" id="PS50158"/>
    </source>
</evidence>
<dbReference type="InParanoid" id="A0A0C3FCC2"/>
<dbReference type="InterPro" id="IPR001878">
    <property type="entry name" value="Znf_CCHC"/>
</dbReference>
<feature type="domain" description="CCHC-type" evidence="3">
    <location>
        <begin position="96"/>
        <end position="109"/>
    </location>
</feature>
<keyword evidence="5" id="KW-1185">Reference proteome</keyword>
<keyword evidence="1" id="KW-0507">mRNA processing</keyword>
<dbReference type="OrthoDB" id="3066634at2759"/>
<dbReference type="GO" id="GO:0006397">
    <property type="term" value="P:mRNA processing"/>
    <property type="evidence" value="ECO:0007669"/>
    <property type="project" value="UniProtKB-KW"/>
</dbReference>
<gene>
    <name evidence="4" type="ORF">PILCRDRAFT_12054</name>
</gene>
<dbReference type="HOGENOM" id="CLU_123463_0_0_1"/>
<dbReference type="InterPro" id="IPR036875">
    <property type="entry name" value="Znf_CCHC_sf"/>
</dbReference>
<sequence>MDKMLIGLHSSFAAVRTNLSLRTPEPSIKEITAILKEFEDNETLRPSFSAPIDSVIKEESLLYAQKGGRHGSGGGGSKPKFDDFDWGNSKGRDGVCFRCGRSGHVAGKCVANMSTDAKECVLNHHAHIATEDVFSLAVAQLPANDPLILALAEGHQAHTATVDAPHIFSVSEDVPEEFRTVDGYVSDDF</sequence>
<reference evidence="4 5" key="1">
    <citation type="submission" date="2014-04" db="EMBL/GenBank/DDBJ databases">
        <authorList>
            <consortium name="DOE Joint Genome Institute"/>
            <person name="Kuo A."/>
            <person name="Tarkka M."/>
            <person name="Buscot F."/>
            <person name="Kohler A."/>
            <person name="Nagy L.G."/>
            <person name="Floudas D."/>
            <person name="Copeland A."/>
            <person name="Barry K.W."/>
            <person name="Cichocki N."/>
            <person name="Veneault-Fourrey C."/>
            <person name="LaButti K."/>
            <person name="Lindquist E.A."/>
            <person name="Lipzen A."/>
            <person name="Lundell T."/>
            <person name="Morin E."/>
            <person name="Murat C."/>
            <person name="Sun H."/>
            <person name="Tunlid A."/>
            <person name="Henrissat B."/>
            <person name="Grigoriev I.V."/>
            <person name="Hibbett D.S."/>
            <person name="Martin F."/>
            <person name="Nordberg H.P."/>
            <person name="Cantor M.N."/>
            <person name="Hua S.X."/>
        </authorList>
    </citation>
    <scope>NUCLEOTIDE SEQUENCE [LARGE SCALE GENOMIC DNA]</scope>
    <source>
        <strain evidence="4 5">F 1598</strain>
    </source>
</reference>
<evidence type="ECO:0000256" key="2">
    <source>
        <dbReference type="PROSITE-ProRule" id="PRU00047"/>
    </source>
</evidence>
<evidence type="ECO:0000313" key="4">
    <source>
        <dbReference type="EMBL" id="KIM77416.1"/>
    </source>
</evidence>
<organism evidence="4 5">
    <name type="scientific">Piloderma croceum (strain F 1598)</name>
    <dbReference type="NCBI Taxonomy" id="765440"/>
    <lineage>
        <taxon>Eukaryota</taxon>
        <taxon>Fungi</taxon>
        <taxon>Dikarya</taxon>
        <taxon>Basidiomycota</taxon>
        <taxon>Agaricomycotina</taxon>
        <taxon>Agaricomycetes</taxon>
        <taxon>Agaricomycetidae</taxon>
        <taxon>Atheliales</taxon>
        <taxon>Atheliaceae</taxon>
        <taxon>Piloderma</taxon>
    </lineage>
</organism>
<reference evidence="5" key="2">
    <citation type="submission" date="2015-01" db="EMBL/GenBank/DDBJ databases">
        <title>Evolutionary Origins and Diversification of the Mycorrhizal Mutualists.</title>
        <authorList>
            <consortium name="DOE Joint Genome Institute"/>
            <consortium name="Mycorrhizal Genomics Consortium"/>
            <person name="Kohler A."/>
            <person name="Kuo A."/>
            <person name="Nagy L.G."/>
            <person name="Floudas D."/>
            <person name="Copeland A."/>
            <person name="Barry K.W."/>
            <person name="Cichocki N."/>
            <person name="Veneault-Fourrey C."/>
            <person name="LaButti K."/>
            <person name="Lindquist E.A."/>
            <person name="Lipzen A."/>
            <person name="Lundell T."/>
            <person name="Morin E."/>
            <person name="Murat C."/>
            <person name="Riley R."/>
            <person name="Ohm R."/>
            <person name="Sun H."/>
            <person name="Tunlid A."/>
            <person name="Henrissat B."/>
            <person name="Grigoriev I.V."/>
            <person name="Hibbett D.S."/>
            <person name="Martin F."/>
        </authorList>
    </citation>
    <scope>NUCLEOTIDE SEQUENCE [LARGE SCALE GENOMIC DNA]</scope>
    <source>
        <strain evidence="5">F 1598</strain>
    </source>
</reference>
<evidence type="ECO:0000256" key="1">
    <source>
        <dbReference type="ARBA" id="ARBA00022664"/>
    </source>
</evidence>
<keyword evidence="2" id="KW-0863">Zinc-finger</keyword>
<dbReference type="Proteomes" id="UP000054166">
    <property type="component" value="Unassembled WGS sequence"/>
</dbReference>
<keyword evidence="2" id="KW-0479">Metal-binding</keyword>
<protein>
    <recommendedName>
        <fullName evidence="3">CCHC-type domain-containing protein</fullName>
    </recommendedName>
</protein>
<dbReference type="SUPFAM" id="SSF57756">
    <property type="entry name" value="Retrovirus zinc finger-like domains"/>
    <property type="match status" value="1"/>
</dbReference>
<proteinExistence type="predicted"/>
<evidence type="ECO:0000313" key="5">
    <source>
        <dbReference type="Proteomes" id="UP000054166"/>
    </source>
</evidence>
<dbReference type="GO" id="GO:0008270">
    <property type="term" value="F:zinc ion binding"/>
    <property type="evidence" value="ECO:0007669"/>
    <property type="project" value="UniProtKB-KW"/>
</dbReference>